<protein>
    <recommendedName>
        <fullName evidence="3">Co-chaperone DjlA N-terminal domain-containing protein</fullName>
    </recommendedName>
</protein>
<organism evidence="1 2">
    <name type="scientific">Snuella lapsa</name>
    <dbReference type="NCBI Taxonomy" id="870481"/>
    <lineage>
        <taxon>Bacteria</taxon>
        <taxon>Pseudomonadati</taxon>
        <taxon>Bacteroidota</taxon>
        <taxon>Flavobacteriia</taxon>
        <taxon>Flavobacteriales</taxon>
        <taxon>Flavobacteriaceae</taxon>
        <taxon>Snuella</taxon>
    </lineage>
</organism>
<dbReference type="Gene3D" id="1.10.3680.10">
    <property type="entry name" value="TerB-like"/>
    <property type="match status" value="1"/>
</dbReference>
<comment type="caution">
    <text evidence="1">The sequence shown here is derived from an EMBL/GenBank/DDBJ whole genome shotgun (WGS) entry which is preliminary data.</text>
</comment>
<proteinExistence type="predicted"/>
<dbReference type="InterPro" id="IPR029024">
    <property type="entry name" value="TerB-like"/>
</dbReference>
<name>A0ABP6X501_9FLAO</name>
<sequence length="140" mass="16156">MFSKMNAIKNMTLQFYQNLGKLFYAIAAADRVVETKEFETLKELVKNQWLEVDDINDAFGSDAAYQIEIVFDWLNTHETELSIEKYFNDFIAYKNEQKHLFTDAVNKLIIRTASAIAASFSGINKSELILLAKLDMELKK</sequence>
<keyword evidence="2" id="KW-1185">Reference proteome</keyword>
<dbReference type="Proteomes" id="UP001500954">
    <property type="component" value="Unassembled WGS sequence"/>
</dbReference>
<evidence type="ECO:0008006" key="3">
    <source>
        <dbReference type="Google" id="ProtNLM"/>
    </source>
</evidence>
<dbReference type="EMBL" id="BAABCY010000032">
    <property type="protein sequence ID" value="GAA3561572.1"/>
    <property type="molecule type" value="Genomic_DNA"/>
</dbReference>
<evidence type="ECO:0000313" key="2">
    <source>
        <dbReference type="Proteomes" id="UP001500954"/>
    </source>
</evidence>
<evidence type="ECO:0000313" key="1">
    <source>
        <dbReference type="EMBL" id="GAA3561572.1"/>
    </source>
</evidence>
<gene>
    <name evidence="1" type="ORF">GCM10022395_10250</name>
</gene>
<reference evidence="2" key="1">
    <citation type="journal article" date="2019" name="Int. J. Syst. Evol. Microbiol.">
        <title>The Global Catalogue of Microorganisms (GCM) 10K type strain sequencing project: providing services to taxonomists for standard genome sequencing and annotation.</title>
        <authorList>
            <consortium name="The Broad Institute Genomics Platform"/>
            <consortium name="The Broad Institute Genome Sequencing Center for Infectious Disease"/>
            <person name="Wu L."/>
            <person name="Ma J."/>
        </authorList>
    </citation>
    <scope>NUCLEOTIDE SEQUENCE [LARGE SCALE GENOMIC DNA]</scope>
    <source>
        <strain evidence="2">JCM 17111</strain>
    </source>
</reference>
<accession>A0ABP6X501</accession>